<dbReference type="AlphaFoldDB" id="A0A7Y2LC74"/>
<proteinExistence type="predicted"/>
<name>A0A7Y2LC74_9THEO</name>
<comment type="caution">
    <text evidence="2">The sequence shown here is derived from an EMBL/GenBank/DDBJ whole genome shotgun (WGS) entry which is preliminary data.</text>
</comment>
<dbReference type="Pfam" id="PF07833">
    <property type="entry name" value="Cu_amine_oxidN1"/>
    <property type="match status" value="1"/>
</dbReference>
<protein>
    <submittedName>
        <fullName evidence="2">Copper amine oxidase N-terminal domain-containing protein</fullName>
    </submittedName>
</protein>
<reference evidence="2 3" key="1">
    <citation type="submission" date="2020-04" db="EMBL/GenBank/DDBJ databases">
        <title>Draft genome sequence of Caldanaerobacter sunterraneus. strain 1523vc isolated from Griffin hot spring, Kamchatka, Russia.</title>
        <authorList>
            <person name="Toshchakov S.V."/>
            <person name="Podosokorskaya O.A."/>
            <person name="Kublanov I.V."/>
            <person name="Korzhenkov A."/>
            <person name="Patrushev M.V."/>
        </authorList>
    </citation>
    <scope>NUCLEOTIDE SEQUENCE [LARGE SCALE GENOMIC DNA]</scope>
    <source>
        <strain evidence="2 3">1523vc</strain>
    </source>
</reference>
<evidence type="ECO:0000313" key="2">
    <source>
        <dbReference type="EMBL" id="NNG68281.1"/>
    </source>
</evidence>
<sequence length="219" mass="24817">PHKIGTVTYTTKDGQKTEDILSDKYLPDDEQILAWLNGLYHNVNVLSIDKVNGVPIRQTQYWYFANFLPQSEREYLASRFIDGSAFEWPSIFYTINVNGKKIHYEQYGAMPYIKNGRMMIPYRALFELGFGLPENQVIWNGDDYSVTVIKGNTTIKLKIGDKTAYINGKPYTLDTAPELKLDRTFVPLRFVSEGLGYKVEWIPGPDGTAGVGTVNITGN</sequence>
<dbReference type="Gene3D" id="3.30.457.10">
    <property type="entry name" value="Copper amine oxidase-like, N-terminal domain"/>
    <property type="match status" value="1"/>
</dbReference>
<evidence type="ECO:0000313" key="3">
    <source>
        <dbReference type="Proteomes" id="UP000529861"/>
    </source>
</evidence>
<dbReference type="EMBL" id="JABEQB010000100">
    <property type="protein sequence ID" value="NNG68281.1"/>
    <property type="molecule type" value="Genomic_DNA"/>
</dbReference>
<accession>A0A7Y2LC74</accession>
<evidence type="ECO:0000259" key="1">
    <source>
        <dbReference type="Pfam" id="PF07833"/>
    </source>
</evidence>
<feature type="non-terminal residue" evidence="2">
    <location>
        <position position="1"/>
    </location>
</feature>
<dbReference type="InterPro" id="IPR036582">
    <property type="entry name" value="Mao_N_sf"/>
</dbReference>
<dbReference type="SUPFAM" id="SSF55383">
    <property type="entry name" value="Copper amine oxidase, domain N"/>
    <property type="match status" value="1"/>
</dbReference>
<dbReference type="Proteomes" id="UP000529861">
    <property type="component" value="Unassembled WGS sequence"/>
</dbReference>
<dbReference type="RefSeq" id="WP_170271869.1">
    <property type="nucleotide sequence ID" value="NZ_JABEQB010000100.1"/>
</dbReference>
<dbReference type="InterPro" id="IPR012854">
    <property type="entry name" value="Cu_amine_oxidase-like_N"/>
</dbReference>
<feature type="domain" description="Copper amine oxidase-like N-terminal" evidence="1">
    <location>
        <begin position="97"/>
        <end position="201"/>
    </location>
</feature>
<organism evidence="2 3">
    <name type="scientific">Caldanaerobacter subterraneus</name>
    <dbReference type="NCBI Taxonomy" id="911092"/>
    <lineage>
        <taxon>Bacteria</taxon>
        <taxon>Bacillati</taxon>
        <taxon>Bacillota</taxon>
        <taxon>Clostridia</taxon>
        <taxon>Thermoanaerobacterales</taxon>
        <taxon>Thermoanaerobacteraceae</taxon>
        <taxon>Caldanaerobacter</taxon>
    </lineage>
</organism>
<gene>
    <name evidence="2" type="ORF">HKI81_14155</name>
</gene>